<dbReference type="SUPFAM" id="SSF57552">
    <property type="entry name" value="Blood coagulation inhibitor (disintegrin)"/>
    <property type="match status" value="1"/>
</dbReference>
<keyword evidence="1" id="KW-0862">Zinc</keyword>
<dbReference type="SMART" id="SM00050">
    <property type="entry name" value="DISIN"/>
    <property type="match status" value="1"/>
</dbReference>
<evidence type="ECO:0000256" key="2">
    <source>
        <dbReference type="SAM" id="MobiDB-lite"/>
    </source>
</evidence>
<dbReference type="SUPFAM" id="SSF55486">
    <property type="entry name" value="Metalloproteases ('zincins'), catalytic domain"/>
    <property type="match status" value="1"/>
</dbReference>
<dbReference type="CDD" id="cd14246">
    <property type="entry name" value="ADAM17_MPD"/>
    <property type="match status" value="1"/>
</dbReference>
<dbReference type="Gene3D" id="4.10.70.30">
    <property type="match status" value="1"/>
</dbReference>
<feature type="chain" id="PRO_5047042043" evidence="4">
    <location>
        <begin position="23"/>
        <end position="746"/>
    </location>
</feature>
<feature type="domain" description="Disintegrin" evidence="5">
    <location>
        <begin position="468"/>
        <end position="557"/>
    </location>
</feature>
<dbReference type="Pfam" id="PF00200">
    <property type="entry name" value="Disintegrin"/>
    <property type="match status" value="1"/>
</dbReference>
<dbReference type="GeneID" id="101847717"/>
<dbReference type="InterPro" id="IPR036436">
    <property type="entry name" value="Disintegrin_dom_sf"/>
</dbReference>
<dbReference type="PANTHER" id="PTHR45702:SF6">
    <property type="entry name" value="DISINTEGRIN AND METALLOPROTEINASE DOMAIN-CONTAINING PROTEIN 17"/>
    <property type="match status" value="1"/>
</dbReference>
<keyword evidence="3" id="KW-0472">Membrane</keyword>
<name>A0ABM0JLG6_APLCA</name>
<keyword evidence="3" id="KW-0812">Transmembrane</keyword>
<dbReference type="Proteomes" id="UP000694888">
    <property type="component" value="Unplaced"/>
</dbReference>
<dbReference type="PROSITE" id="PS50214">
    <property type="entry name" value="DISINTEGRIN_2"/>
    <property type="match status" value="1"/>
</dbReference>
<protein>
    <submittedName>
        <fullName evidence="8">ADAM 17-like protease</fullName>
    </submittedName>
</protein>
<proteinExistence type="predicted"/>
<evidence type="ECO:0000256" key="3">
    <source>
        <dbReference type="SAM" id="Phobius"/>
    </source>
</evidence>
<keyword evidence="3" id="KW-1133">Transmembrane helix</keyword>
<evidence type="ECO:0000256" key="4">
    <source>
        <dbReference type="SAM" id="SignalP"/>
    </source>
</evidence>
<dbReference type="InterPro" id="IPR024079">
    <property type="entry name" value="MetalloPept_cat_dom_sf"/>
</dbReference>
<feature type="transmembrane region" description="Helical" evidence="3">
    <location>
        <begin position="660"/>
        <end position="683"/>
    </location>
</feature>
<comment type="caution">
    <text evidence="1">Lacks conserved residue(s) required for the propagation of feature annotation.</text>
</comment>
<sequence length="746" mass="82520">MFLFAKIFFITIAYLTLIDVLACEANIHDKVSYHELIRGSETSVKTRIRRSVDQSKDMMNDLTKEFHFTAYNMTFVCHMTPRTGFFSPKFKLKVYGADGVPREFGFRHDQVYVGSCDGDPQSEIRGTFKGDIFTGSLFYKGQMYGIEDAARHIPSVPISEQMIVYRNADMKWNKENKDNDGGRFCGNTDGFSADPVADKEEIVVDKIVQDHHSGRKKRATVPTWDTCRIVAVADYKFFREIGKSDVYDTALHLAGVMDRVDNIFRRTEFNVNGVPYTGMGFEIAEMRIFEAPTIGFNKDTGSWEAQTLLQTFSTDLTFKSYCVAHLFTHQSFQGNTLGMAYIASDRNEDIGGICSPESYIRSLQARASENTGFTSTRNGYGETVLLQQSDLVTAHELGHNWGSNHDPSSGSCSPSDIFGNGKYIMYAISVSGYDSNNFLFSTCSRNAIGRVLLTKGQGCFTARATDESLICGNGKIDSGEECDAGFLGRLNLDPCCNNDCTLTRTSTCSPGNHECCVNCQLASQGLLCRADSGIDCQKSAYCTGSSLVCPASEDKDDGDECLDEGKCEAGECLPFCQARNLTSCACSDLANSCQRCCRTGEGAECVPYDNNHPLPDGRPCVAGYCEGAVCQASSESTIQRLFSIFDNLDVNSVVKFFRDNLVGCVIVFSLILWIPASIAVSCMDRRRRKRLNRSEEIEIRRDRELLFDEDGRKVGPAQSSVPQNGTTSPRYRTLNFTDLGGFGSDA</sequence>
<dbReference type="PROSITE" id="PS50215">
    <property type="entry name" value="ADAM_MEPRO"/>
    <property type="match status" value="1"/>
</dbReference>
<feature type="signal peptide" evidence="4">
    <location>
        <begin position="1"/>
        <end position="22"/>
    </location>
</feature>
<evidence type="ECO:0000313" key="7">
    <source>
        <dbReference type="Proteomes" id="UP000694888"/>
    </source>
</evidence>
<dbReference type="RefSeq" id="XP_005096483.1">
    <property type="nucleotide sequence ID" value="XM_005096426.3"/>
</dbReference>
<feature type="domain" description="Peptidase M12B" evidence="6">
    <location>
        <begin position="225"/>
        <end position="464"/>
    </location>
</feature>
<dbReference type="Gene3D" id="4.10.70.10">
    <property type="entry name" value="Disintegrin domain"/>
    <property type="match status" value="1"/>
</dbReference>
<dbReference type="PANTHER" id="PTHR45702">
    <property type="entry name" value="ADAM10/ADAM17 METALLOPEPTIDASE FAMILY MEMBER"/>
    <property type="match status" value="1"/>
</dbReference>
<keyword evidence="4" id="KW-0732">Signal</keyword>
<feature type="binding site" evidence="1">
    <location>
        <position position="405"/>
    </location>
    <ligand>
        <name>Zn(2+)</name>
        <dbReference type="ChEBI" id="CHEBI:29105"/>
        <note>catalytic</note>
    </ligand>
</feature>
<keyword evidence="1" id="KW-0479">Metal-binding</keyword>
<feature type="binding site" evidence="1">
    <location>
        <position position="399"/>
    </location>
    <ligand>
        <name>Zn(2+)</name>
        <dbReference type="ChEBI" id="CHEBI:29105"/>
        <note>catalytic</note>
    </ligand>
</feature>
<gene>
    <name evidence="8" type="primary">LOC101847717</name>
</gene>
<keyword evidence="7" id="KW-1185">Reference proteome</keyword>
<feature type="binding site" evidence="1">
    <location>
        <position position="395"/>
    </location>
    <ligand>
        <name>Zn(2+)</name>
        <dbReference type="ChEBI" id="CHEBI:29105"/>
        <note>catalytic</note>
    </ligand>
</feature>
<dbReference type="Pfam" id="PF16698">
    <property type="entry name" value="ADAM17_MPD"/>
    <property type="match status" value="1"/>
</dbReference>
<reference evidence="8" key="1">
    <citation type="submission" date="2025-08" db="UniProtKB">
        <authorList>
            <consortium name="RefSeq"/>
        </authorList>
    </citation>
    <scope>IDENTIFICATION</scope>
</reference>
<dbReference type="InterPro" id="IPR001762">
    <property type="entry name" value="Disintegrin_dom"/>
</dbReference>
<feature type="active site" evidence="1">
    <location>
        <position position="396"/>
    </location>
</feature>
<dbReference type="Gene3D" id="3.40.390.10">
    <property type="entry name" value="Collagenase (Catalytic Domain)"/>
    <property type="match status" value="1"/>
</dbReference>
<dbReference type="InterPro" id="IPR051489">
    <property type="entry name" value="ADAM_Metalloproteinase"/>
</dbReference>
<evidence type="ECO:0000313" key="8">
    <source>
        <dbReference type="RefSeq" id="XP_005096483.1"/>
    </source>
</evidence>
<dbReference type="InterPro" id="IPR032029">
    <property type="entry name" value="ADAM17_MPD"/>
</dbReference>
<organism evidence="7 8">
    <name type="scientific">Aplysia californica</name>
    <name type="common">California sea hare</name>
    <dbReference type="NCBI Taxonomy" id="6500"/>
    <lineage>
        <taxon>Eukaryota</taxon>
        <taxon>Metazoa</taxon>
        <taxon>Spiralia</taxon>
        <taxon>Lophotrochozoa</taxon>
        <taxon>Mollusca</taxon>
        <taxon>Gastropoda</taxon>
        <taxon>Heterobranchia</taxon>
        <taxon>Euthyneura</taxon>
        <taxon>Tectipleura</taxon>
        <taxon>Aplysiida</taxon>
        <taxon>Aplysioidea</taxon>
        <taxon>Aplysiidae</taxon>
        <taxon>Aplysia</taxon>
    </lineage>
</organism>
<feature type="region of interest" description="Disordered" evidence="2">
    <location>
        <begin position="710"/>
        <end position="730"/>
    </location>
</feature>
<feature type="compositionally biased region" description="Polar residues" evidence="2">
    <location>
        <begin position="717"/>
        <end position="730"/>
    </location>
</feature>
<accession>A0ABM0JLG6</accession>
<dbReference type="InterPro" id="IPR001590">
    <property type="entry name" value="Peptidase_M12B"/>
</dbReference>
<dbReference type="Pfam" id="PF13574">
    <property type="entry name" value="Reprolysin_2"/>
    <property type="match status" value="1"/>
</dbReference>
<evidence type="ECO:0000259" key="6">
    <source>
        <dbReference type="PROSITE" id="PS50215"/>
    </source>
</evidence>
<evidence type="ECO:0000259" key="5">
    <source>
        <dbReference type="PROSITE" id="PS50214"/>
    </source>
</evidence>
<evidence type="ECO:0000256" key="1">
    <source>
        <dbReference type="PROSITE-ProRule" id="PRU00276"/>
    </source>
</evidence>